<gene>
    <name evidence="1" type="ORF">COCSUDRAFT_60328</name>
</gene>
<protein>
    <submittedName>
        <fullName evidence="1">Uncharacterized protein</fullName>
    </submittedName>
</protein>
<proteinExistence type="predicted"/>
<keyword evidence="2" id="KW-1185">Reference proteome</keyword>
<dbReference type="RefSeq" id="XP_005642905.1">
    <property type="nucleotide sequence ID" value="XM_005642848.1"/>
</dbReference>
<dbReference type="GeneID" id="17036272"/>
<sequence length="74" mass="7978">MRLRQEVWRLREVGNPLQLPQPHLGAPLPDLAAMAVAGFAAIPPSAAVQNFPEGAAYGMPEQDMPAMPKQTCRA</sequence>
<organism evidence="1 2">
    <name type="scientific">Coccomyxa subellipsoidea (strain C-169)</name>
    <name type="common">Green microalga</name>
    <dbReference type="NCBI Taxonomy" id="574566"/>
    <lineage>
        <taxon>Eukaryota</taxon>
        <taxon>Viridiplantae</taxon>
        <taxon>Chlorophyta</taxon>
        <taxon>core chlorophytes</taxon>
        <taxon>Trebouxiophyceae</taxon>
        <taxon>Trebouxiophyceae incertae sedis</taxon>
        <taxon>Coccomyxaceae</taxon>
        <taxon>Coccomyxa</taxon>
        <taxon>Coccomyxa subellipsoidea</taxon>
    </lineage>
</organism>
<comment type="caution">
    <text evidence="1">The sequence shown here is derived from an EMBL/GenBank/DDBJ whole genome shotgun (WGS) entry which is preliminary data.</text>
</comment>
<name>I0YIZ2_COCSC</name>
<dbReference type="AlphaFoldDB" id="I0YIZ2"/>
<dbReference type="Proteomes" id="UP000007264">
    <property type="component" value="Unassembled WGS sequence"/>
</dbReference>
<dbReference type="EMBL" id="AGSI01000024">
    <property type="protein sequence ID" value="EIE18361.1"/>
    <property type="molecule type" value="Genomic_DNA"/>
</dbReference>
<evidence type="ECO:0000313" key="2">
    <source>
        <dbReference type="Proteomes" id="UP000007264"/>
    </source>
</evidence>
<accession>I0YIZ2</accession>
<reference evidence="1 2" key="1">
    <citation type="journal article" date="2012" name="Genome Biol.">
        <title>The genome of the polar eukaryotic microalga coccomyxa subellipsoidea reveals traits of cold adaptation.</title>
        <authorList>
            <person name="Blanc G."/>
            <person name="Agarkova I."/>
            <person name="Grimwood J."/>
            <person name="Kuo A."/>
            <person name="Brueggeman A."/>
            <person name="Dunigan D."/>
            <person name="Gurnon J."/>
            <person name="Ladunga I."/>
            <person name="Lindquist E."/>
            <person name="Lucas S."/>
            <person name="Pangilinan J."/>
            <person name="Proschold T."/>
            <person name="Salamov A."/>
            <person name="Schmutz J."/>
            <person name="Weeks D."/>
            <person name="Yamada T."/>
            <person name="Claverie J.M."/>
            <person name="Grigoriev I."/>
            <person name="Van Etten J."/>
            <person name="Lomsadze A."/>
            <person name="Borodovsky M."/>
        </authorList>
    </citation>
    <scope>NUCLEOTIDE SEQUENCE [LARGE SCALE GENOMIC DNA]</scope>
    <source>
        <strain evidence="1 2">C-169</strain>
    </source>
</reference>
<dbReference type="KEGG" id="csl:COCSUDRAFT_60328"/>
<evidence type="ECO:0000313" key="1">
    <source>
        <dbReference type="EMBL" id="EIE18361.1"/>
    </source>
</evidence>